<evidence type="ECO:0000313" key="3">
    <source>
        <dbReference type="Proteomes" id="UP001498771"/>
    </source>
</evidence>
<dbReference type="Proteomes" id="UP001498771">
    <property type="component" value="Unassembled WGS sequence"/>
</dbReference>
<dbReference type="RefSeq" id="XP_064768371.1">
    <property type="nucleotide sequence ID" value="XM_064909724.1"/>
</dbReference>
<dbReference type="PROSITE" id="PS50181">
    <property type="entry name" value="FBOX"/>
    <property type="match status" value="1"/>
</dbReference>
<dbReference type="SMART" id="SM00256">
    <property type="entry name" value="FBOX"/>
    <property type="match status" value="1"/>
</dbReference>
<sequence length="573" mass="65083">MVDIDKKQRSLQALPREILLEIISYVPSRTLIALCNHSHFWRGLIHDNPTFWRDLEFSADETAADESAVLYVEKYAANLIHMQAVLEGCGGSCSSEDDEDSLEDVQIPLILISPERCLARYRLAKYDDDDDGDDKSLEREEPVVYNARRPLWPEQIKEKLLQVAKDILEERQDFVWREKFVWPLINLQLATWDPAVWGVGSSADPYDCRVAWEFLRCVESIHMPLGDMMTFFARCAAAEKKESLRIFSLRFFPQSGSPVNIRSKQLELGTFYSLSVLSLNVSDDEVSCSPPRPRAQISQNMLAQLVRSFPELRMLELHDFLVSSDSSDQGKLEMRNVRHVDFSGTEFECGFPLLKGECHFLTLVRSPHVADLFGSEGRAEGLLQHLWFIDLSDNPDITDTMIIDYLDHISSEHIPGGLFGSDGLLALRNCPRLEFSSQLLERLYIYFGVIDISQNKAVTDHVLSELLQVADVDRTRELGNPLDVNVSRTSVTEEAYKRSKNQHKSVKLYWWGDGESSDESEWKMLIRRGSSTLARSITYNLVKTMGKNPGCYGTCGGRGHDEHTCRKDAGISG</sequence>
<dbReference type="GeneID" id="90035236"/>
<dbReference type="EMBL" id="JBBJBU010000005">
    <property type="protein sequence ID" value="KAK7205338.1"/>
    <property type="molecule type" value="Genomic_DNA"/>
</dbReference>
<reference evidence="2 3" key="1">
    <citation type="submission" date="2024-03" db="EMBL/GenBank/DDBJ databases">
        <title>Genome-scale model development and genomic sequencing of the oleaginous clade Lipomyces.</title>
        <authorList>
            <consortium name="Lawrence Berkeley National Laboratory"/>
            <person name="Czajka J.J."/>
            <person name="Han Y."/>
            <person name="Kim J."/>
            <person name="Mondo S.J."/>
            <person name="Hofstad B.A."/>
            <person name="Robles A."/>
            <person name="Haridas S."/>
            <person name="Riley R."/>
            <person name="LaButti K."/>
            <person name="Pangilinan J."/>
            <person name="Andreopoulos W."/>
            <person name="Lipzen A."/>
            <person name="Yan J."/>
            <person name="Wang M."/>
            <person name="Ng V."/>
            <person name="Grigoriev I.V."/>
            <person name="Spatafora J.W."/>
            <person name="Magnuson J.K."/>
            <person name="Baker S.E."/>
            <person name="Pomraning K.R."/>
        </authorList>
    </citation>
    <scope>NUCLEOTIDE SEQUENCE [LARGE SCALE GENOMIC DNA]</scope>
    <source>
        <strain evidence="2 3">Phaff 52-87</strain>
    </source>
</reference>
<evidence type="ECO:0000313" key="2">
    <source>
        <dbReference type="EMBL" id="KAK7205338.1"/>
    </source>
</evidence>
<dbReference type="SUPFAM" id="SSF81383">
    <property type="entry name" value="F-box domain"/>
    <property type="match status" value="1"/>
</dbReference>
<comment type="caution">
    <text evidence="2">The sequence shown here is derived from an EMBL/GenBank/DDBJ whole genome shotgun (WGS) entry which is preliminary data.</text>
</comment>
<name>A0ABR1F8C8_9ASCO</name>
<accession>A0ABR1F8C8</accession>
<dbReference type="InterPro" id="IPR036047">
    <property type="entry name" value="F-box-like_dom_sf"/>
</dbReference>
<dbReference type="Pfam" id="PF12937">
    <property type="entry name" value="F-box-like"/>
    <property type="match status" value="1"/>
</dbReference>
<protein>
    <recommendedName>
        <fullName evidence="1">F-box domain-containing protein</fullName>
    </recommendedName>
</protein>
<dbReference type="InterPro" id="IPR001810">
    <property type="entry name" value="F-box_dom"/>
</dbReference>
<keyword evidence="3" id="KW-1185">Reference proteome</keyword>
<feature type="domain" description="F-box" evidence="1">
    <location>
        <begin position="8"/>
        <end position="55"/>
    </location>
</feature>
<evidence type="ECO:0000259" key="1">
    <source>
        <dbReference type="PROSITE" id="PS50181"/>
    </source>
</evidence>
<proteinExistence type="predicted"/>
<organism evidence="2 3">
    <name type="scientific">Myxozyma melibiosi</name>
    <dbReference type="NCBI Taxonomy" id="54550"/>
    <lineage>
        <taxon>Eukaryota</taxon>
        <taxon>Fungi</taxon>
        <taxon>Dikarya</taxon>
        <taxon>Ascomycota</taxon>
        <taxon>Saccharomycotina</taxon>
        <taxon>Lipomycetes</taxon>
        <taxon>Lipomycetales</taxon>
        <taxon>Lipomycetaceae</taxon>
        <taxon>Myxozyma</taxon>
    </lineage>
</organism>
<dbReference type="SUPFAM" id="SSF52047">
    <property type="entry name" value="RNI-like"/>
    <property type="match status" value="1"/>
</dbReference>
<dbReference type="Gene3D" id="1.20.1280.50">
    <property type="match status" value="1"/>
</dbReference>
<gene>
    <name evidence="2" type="ORF">BZA70DRAFT_153402</name>
</gene>